<feature type="domain" description="At1g61320/AtMIF1 LRR" evidence="3">
    <location>
        <begin position="98"/>
        <end position="323"/>
    </location>
</feature>
<keyword evidence="5" id="KW-1185">Reference proteome</keyword>
<name>A0A8J5EUU3_ZINOF</name>
<dbReference type="InterPro" id="IPR055357">
    <property type="entry name" value="LRR_At1g61320_AtMIF1"/>
</dbReference>
<dbReference type="Pfam" id="PF08387">
    <property type="entry name" value="FBD"/>
    <property type="match status" value="1"/>
</dbReference>
<dbReference type="EMBL" id="JACMSC010000020">
    <property type="protein sequence ID" value="KAG6471319.1"/>
    <property type="molecule type" value="Genomic_DNA"/>
</dbReference>
<comment type="caution">
    <text evidence="4">The sequence shown here is derived from an EMBL/GenBank/DDBJ whole genome shotgun (WGS) entry which is preliminary data.</text>
</comment>
<evidence type="ECO:0000313" key="4">
    <source>
        <dbReference type="EMBL" id="KAG6471319.1"/>
    </source>
</evidence>
<gene>
    <name evidence="4" type="ORF">ZIOFF_068760</name>
</gene>
<organism evidence="4 5">
    <name type="scientific">Zingiber officinale</name>
    <name type="common">Ginger</name>
    <name type="synonym">Amomum zingiber</name>
    <dbReference type="NCBI Taxonomy" id="94328"/>
    <lineage>
        <taxon>Eukaryota</taxon>
        <taxon>Viridiplantae</taxon>
        <taxon>Streptophyta</taxon>
        <taxon>Embryophyta</taxon>
        <taxon>Tracheophyta</taxon>
        <taxon>Spermatophyta</taxon>
        <taxon>Magnoliopsida</taxon>
        <taxon>Liliopsida</taxon>
        <taxon>Zingiberales</taxon>
        <taxon>Zingiberaceae</taxon>
        <taxon>Zingiber</taxon>
    </lineage>
</organism>
<proteinExistence type="predicted"/>
<reference evidence="4 5" key="1">
    <citation type="submission" date="2020-08" db="EMBL/GenBank/DDBJ databases">
        <title>Plant Genome Project.</title>
        <authorList>
            <person name="Zhang R.-G."/>
        </authorList>
    </citation>
    <scope>NUCLEOTIDE SEQUENCE [LARGE SCALE GENOMIC DNA]</scope>
    <source>
        <tissue evidence="4">Rhizome</tissue>
    </source>
</reference>
<evidence type="ECO:0000259" key="1">
    <source>
        <dbReference type="Pfam" id="PF00646"/>
    </source>
</evidence>
<sequence>MDDGNNFDRCPDDVVVGSILSRLPVSDLVRFGVISRRWRNQWTSVRSLDFAPDRYFNFLDNTESFDEVFTGVLNRLQSEFPINLIRCSIALPLGVNSIVLSRWLSLLGGCSVRDLALRSHTGYVFLCSFLSLVPSLEHLELARHVRLSTSPDDPFLPRLRSVALCGVKMSIGETLAFFLSKCPALERLRLDGCIFMGGQTLRVVDAPRLSHLAVLNTSLRGIEIAAPALTTLEMDGVSMDRKVVLNVPSLRFLTTSYVAGNRKYFFSSILETIQFDCGAFANLLRLSIRIDMSNTMEAVLLASALRACLLLKELRLTINPAKTNCCSLPYDQFRFWEKQNYFDCLSWHLEYASIANYGEHCDELDFVQFLAREALVLKKLVIWRSRINGEINASAGEIRFMATASTFTNAASPWLDVVWN</sequence>
<dbReference type="InterPro" id="IPR001810">
    <property type="entry name" value="F-box_dom"/>
</dbReference>
<evidence type="ECO:0000259" key="2">
    <source>
        <dbReference type="Pfam" id="PF08387"/>
    </source>
</evidence>
<dbReference type="Pfam" id="PF23622">
    <property type="entry name" value="LRR_At1g61320_AtMIF1"/>
    <property type="match status" value="1"/>
</dbReference>
<evidence type="ECO:0000259" key="3">
    <source>
        <dbReference type="Pfam" id="PF23622"/>
    </source>
</evidence>
<dbReference type="InterPro" id="IPR053772">
    <property type="entry name" value="At1g61320/At1g61330-like"/>
</dbReference>
<feature type="domain" description="F-box" evidence="1">
    <location>
        <begin position="13"/>
        <end position="47"/>
    </location>
</feature>
<dbReference type="PANTHER" id="PTHR34145">
    <property type="entry name" value="OS02G0105600 PROTEIN"/>
    <property type="match status" value="1"/>
</dbReference>
<feature type="domain" description="FBD" evidence="2">
    <location>
        <begin position="343"/>
        <end position="382"/>
    </location>
</feature>
<accession>A0A8J5EUU3</accession>
<dbReference type="Pfam" id="PF00646">
    <property type="entry name" value="F-box"/>
    <property type="match status" value="1"/>
</dbReference>
<dbReference type="PANTHER" id="PTHR34145:SF68">
    <property type="entry name" value="FBD DOMAIN-CONTAINING PROTEIN"/>
    <property type="match status" value="1"/>
</dbReference>
<dbReference type="InterPro" id="IPR006566">
    <property type="entry name" value="FBD"/>
</dbReference>
<dbReference type="Proteomes" id="UP000734854">
    <property type="component" value="Unassembled WGS sequence"/>
</dbReference>
<evidence type="ECO:0000313" key="5">
    <source>
        <dbReference type="Proteomes" id="UP000734854"/>
    </source>
</evidence>
<protein>
    <recommendedName>
        <fullName evidence="6">F-box domain-containing protein</fullName>
    </recommendedName>
</protein>
<dbReference type="AlphaFoldDB" id="A0A8J5EUU3"/>
<evidence type="ECO:0008006" key="6">
    <source>
        <dbReference type="Google" id="ProtNLM"/>
    </source>
</evidence>
<dbReference type="OrthoDB" id="677997at2759"/>